<dbReference type="AlphaFoldDB" id="A0A2V3IMJ6"/>
<dbReference type="Proteomes" id="UP000247409">
    <property type="component" value="Unassembled WGS sequence"/>
</dbReference>
<reference evidence="2 3" key="1">
    <citation type="journal article" date="2018" name="Mol. Biol. Evol.">
        <title>Analysis of the draft genome of the red seaweed Gracilariopsis chorda provides insights into genome size evolution in Rhodophyta.</title>
        <authorList>
            <person name="Lee J."/>
            <person name="Yang E.C."/>
            <person name="Graf L."/>
            <person name="Yang J.H."/>
            <person name="Qiu H."/>
            <person name="Zel Zion U."/>
            <person name="Chan C.X."/>
            <person name="Stephens T.G."/>
            <person name="Weber A.P.M."/>
            <person name="Boo G.H."/>
            <person name="Boo S.M."/>
            <person name="Kim K.M."/>
            <person name="Shin Y."/>
            <person name="Jung M."/>
            <person name="Lee S.J."/>
            <person name="Yim H.S."/>
            <person name="Lee J.H."/>
            <person name="Bhattacharya D."/>
            <person name="Yoon H.S."/>
        </authorList>
    </citation>
    <scope>NUCLEOTIDE SEQUENCE [LARGE SCALE GENOMIC DNA]</scope>
    <source>
        <strain evidence="2 3">SKKU-2015</strain>
        <tissue evidence="2">Whole body</tissue>
    </source>
</reference>
<organism evidence="2 3">
    <name type="scientific">Gracilariopsis chorda</name>
    <dbReference type="NCBI Taxonomy" id="448386"/>
    <lineage>
        <taxon>Eukaryota</taxon>
        <taxon>Rhodophyta</taxon>
        <taxon>Florideophyceae</taxon>
        <taxon>Rhodymeniophycidae</taxon>
        <taxon>Gracilariales</taxon>
        <taxon>Gracilariaceae</taxon>
        <taxon>Gracilariopsis</taxon>
    </lineage>
</organism>
<feature type="compositionally biased region" description="Basic and acidic residues" evidence="1">
    <location>
        <begin position="36"/>
        <end position="54"/>
    </location>
</feature>
<keyword evidence="3" id="KW-1185">Reference proteome</keyword>
<accession>A0A2V3IMJ6</accession>
<proteinExistence type="predicted"/>
<protein>
    <submittedName>
        <fullName evidence="2">Uncharacterized protein</fullName>
    </submittedName>
</protein>
<feature type="compositionally biased region" description="Basic and acidic residues" evidence="1">
    <location>
        <begin position="67"/>
        <end position="86"/>
    </location>
</feature>
<evidence type="ECO:0000313" key="3">
    <source>
        <dbReference type="Proteomes" id="UP000247409"/>
    </source>
</evidence>
<evidence type="ECO:0000256" key="1">
    <source>
        <dbReference type="SAM" id="MobiDB-lite"/>
    </source>
</evidence>
<name>A0A2V3IMJ6_9FLOR</name>
<dbReference type="OrthoDB" id="10473299at2759"/>
<comment type="caution">
    <text evidence="2">The sequence shown here is derived from an EMBL/GenBank/DDBJ whole genome shotgun (WGS) entry which is preliminary data.</text>
</comment>
<sequence length="86" mass="9494">MGNLCCGEDDVPRKQAKQSVSGAAPPKNVMTPTASQRREQALQAAEERARKDAVRGTQRTRPKPKPKTYDRPDVDGKKGTDIADWM</sequence>
<gene>
    <name evidence="2" type="ORF">BWQ96_06945</name>
</gene>
<feature type="region of interest" description="Disordered" evidence="1">
    <location>
        <begin position="1"/>
        <end position="86"/>
    </location>
</feature>
<evidence type="ECO:0000313" key="2">
    <source>
        <dbReference type="EMBL" id="PXF43306.1"/>
    </source>
</evidence>
<dbReference type="EMBL" id="NBIV01000129">
    <property type="protein sequence ID" value="PXF43306.1"/>
    <property type="molecule type" value="Genomic_DNA"/>
</dbReference>